<gene>
    <name evidence="8" type="ORF">RRG08_002294</name>
</gene>
<keyword evidence="5 7" id="KW-0472">Membrane</keyword>
<dbReference type="EMBL" id="JAWDGP010004263">
    <property type="protein sequence ID" value="KAK3766057.1"/>
    <property type="molecule type" value="Genomic_DNA"/>
</dbReference>
<feature type="compositionally biased region" description="Polar residues" evidence="6">
    <location>
        <begin position="638"/>
        <end position="655"/>
    </location>
</feature>
<accession>A0AAE0ZAZ5</accession>
<keyword evidence="3 7" id="KW-0812">Transmembrane</keyword>
<keyword evidence="4 7" id="KW-1133">Transmembrane helix</keyword>
<keyword evidence="2" id="KW-0813">Transport</keyword>
<feature type="transmembrane region" description="Helical" evidence="7">
    <location>
        <begin position="38"/>
        <end position="58"/>
    </location>
</feature>
<name>A0AAE0ZAZ5_9GAST</name>
<keyword evidence="9" id="KW-1185">Reference proteome</keyword>
<feature type="transmembrane region" description="Helical" evidence="7">
    <location>
        <begin position="298"/>
        <end position="317"/>
    </location>
</feature>
<evidence type="ECO:0000313" key="9">
    <source>
        <dbReference type="Proteomes" id="UP001283361"/>
    </source>
</evidence>
<comment type="caution">
    <text evidence="8">The sequence shown here is derived from an EMBL/GenBank/DDBJ whole genome shotgun (WGS) entry which is preliminary data.</text>
</comment>
<proteinExistence type="predicted"/>
<evidence type="ECO:0000256" key="7">
    <source>
        <dbReference type="SAM" id="Phobius"/>
    </source>
</evidence>
<dbReference type="Proteomes" id="UP001283361">
    <property type="component" value="Unassembled WGS sequence"/>
</dbReference>
<feature type="region of interest" description="Disordered" evidence="6">
    <location>
        <begin position="588"/>
        <end position="697"/>
    </location>
</feature>
<dbReference type="InterPro" id="IPR000175">
    <property type="entry name" value="Na/ntran_symport"/>
</dbReference>
<dbReference type="SUPFAM" id="SSF161070">
    <property type="entry name" value="SNF-like"/>
    <property type="match status" value="1"/>
</dbReference>
<dbReference type="AlphaFoldDB" id="A0AAE0ZAZ5"/>
<dbReference type="Pfam" id="PF00209">
    <property type="entry name" value="SNF"/>
    <property type="match status" value="1"/>
</dbReference>
<sequence length="781" mass="86070">MGHDQFPLLDVLDLSPERSWNDMRGNRLKSTHSGIEKGIFFVAYYTLLVLVCLPVCYVQIKLGAMYRRGLVGIFSHLVPILKGVAAALLIMTYFRSITHALEISYGIHYMVVSCFKTFPWSGKSDLNISSQEAKITIFDNIKTNPEDRYFINDFVQRSPHIGSWGPLVWHQVLCSLLVWLCVYLCICRGSAGFAKVLSVLVPVTALLLVTLLVYGYVRIPKAQDAFYSLLTRAGQLISRGKRNGKGLDVGHFLSRPKIWLDCLDLHVYGLGLWAGTMPFVGTHLTCNKRVITLACGSLLGLYCIVPHLLLVTLAPYIDSRYDGGILGSEVGVKPGMAYLFVSVPHTFSKYNLSHFMAFLLYLTFVLINLQHLSLHVLMIWENASAAIPRAVVAFLRRPPLLSAIFILISFFLTLPYLSQCGIYLYQIIRFYVDRLIFSLIIFSMVPCVIGFIRQETLRTPIDRVFMGVWYGVASVMAACLLIYNFVVYVYPEAVVAYEQRWAENLGWCVSIAPLLLGVTLGALHTLFSLKGSLAQRLLNSLKTGSLPSADGTSPCDTPSGDTGDTDLKSPCLARRNLSLLARHEAASPVSHARAPLLQGQGSPPSDWSRDARETTSRKITRDSANQGPKVHRKKMKTTETNQSKGNNHPPNSSSKRYSEDVILRKNRTEIVSPRKRKSTAGAIGRENSGFGEDEQRGGHGILSAERQMSYQGDCCSSGACGCNVEGVTGTQIPDTRNSCEGDSSGSGSVPVGYGTLHTTGTPKANVEVILKSASDGNMVRL</sequence>
<dbReference type="GO" id="GO:0015179">
    <property type="term" value="F:L-amino acid transmembrane transporter activity"/>
    <property type="evidence" value="ECO:0007669"/>
    <property type="project" value="TreeGrafter"/>
</dbReference>
<feature type="transmembrane region" description="Helical" evidence="7">
    <location>
        <begin position="431"/>
        <end position="452"/>
    </location>
</feature>
<evidence type="ECO:0000256" key="6">
    <source>
        <dbReference type="SAM" id="MobiDB-lite"/>
    </source>
</evidence>
<feature type="transmembrane region" description="Helical" evidence="7">
    <location>
        <begin position="70"/>
        <end position="94"/>
    </location>
</feature>
<evidence type="ECO:0000256" key="2">
    <source>
        <dbReference type="ARBA" id="ARBA00022448"/>
    </source>
</evidence>
<dbReference type="PROSITE" id="PS50267">
    <property type="entry name" value="NA_NEUROTRAN_SYMP_3"/>
    <property type="match status" value="1"/>
</dbReference>
<feature type="transmembrane region" description="Helical" evidence="7">
    <location>
        <begin position="510"/>
        <end position="529"/>
    </location>
</feature>
<dbReference type="GO" id="GO:0089718">
    <property type="term" value="P:amino acid import across plasma membrane"/>
    <property type="evidence" value="ECO:0007669"/>
    <property type="project" value="TreeGrafter"/>
</dbReference>
<feature type="compositionally biased region" description="Basic and acidic residues" evidence="6">
    <location>
        <begin position="607"/>
        <end position="621"/>
    </location>
</feature>
<feature type="transmembrane region" description="Helical" evidence="7">
    <location>
        <begin position="193"/>
        <end position="217"/>
    </location>
</feature>
<dbReference type="GO" id="GO:0005283">
    <property type="term" value="F:amino acid:sodium symporter activity"/>
    <property type="evidence" value="ECO:0007669"/>
    <property type="project" value="TreeGrafter"/>
</dbReference>
<evidence type="ECO:0000256" key="5">
    <source>
        <dbReference type="ARBA" id="ARBA00023136"/>
    </source>
</evidence>
<dbReference type="PANTHER" id="PTHR11616:SF295">
    <property type="entry name" value="SODIUM: NEUROTRANSMITTER SYMPORTER FAMILY"/>
    <property type="match status" value="1"/>
</dbReference>
<protein>
    <submittedName>
        <fullName evidence="8">Uncharacterized protein</fullName>
    </submittedName>
</protein>
<dbReference type="GO" id="GO:0005886">
    <property type="term" value="C:plasma membrane"/>
    <property type="evidence" value="ECO:0007669"/>
    <property type="project" value="TreeGrafter"/>
</dbReference>
<evidence type="ECO:0000256" key="1">
    <source>
        <dbReference type="ARBA" id="ARBA00004141"/>
    </source>
</evidence>
<feature type="compositionally biased region" description="Polar residues" evidence="6">
    <location>
        <begin position="547"/>
        <end position="562"/>
    </location>
</feature>
<evidence type="ECO:0000256" key="4">
    <source>
        <dbReference type="ARBA" id="ARBA00022989"/>
    </source>
</evidence>
<feature type="transmembrane region" description="Helical" evidence="7">
    <location>
        <begin position="400"/>
        <end position="425"/>
    </location>
</feature>
<feature type="transmembrane region" description="Helical" evidence="7">
    <location>
        <begin position="358"/>
        <end position="380"/>
    </location>
</feature>
<evidence type="ECO:0000256" key="3">
    <source>
        <dbReference type="ARBA" id="ARBA00022692"/>
    </source>
</evidence>
<feature type="transmembrane region" description="Helical" evidence="7">
    <location>
        <begin position="167"/>
        <end position="186"/>
    </location>
</feature>
<dbReference type="InterPro" id="IPR037272">
    <property type="entry name" value="SNS_sf"/>
</dbReference>
<organism evidence="8 9">
    <name type="scientific">Elysia crispata</name>
    <name type="common">lettuce slug</name>
    <dbReference type="NCBI Taxonomy" id="231223"/>
    <lineage>
        <taxon>Eukaryota</taxon>
        <taxon>Metazoa</taxon>
        <taxon>Spiralia</taxon>
        <taxon>Lophotrochozoa</taxon>
        <taxon>Mollusca</taxon>
        <taxon>Gastropoda</taxon>
        <taxon>Heterobranchia</taxon>
        <taxon>Euthyneura</taxon>
        <taxon>Panpulmonata</taxon>
        <taxon>Sacoglossa</taxon>
        <taxon>Placobranchoidea</taxon>
        <taxon>Plakobranchidae</taxon>
        <taxon>Elysia</taxon>
    </lineage>
</organism>
<evidence type="ECO:0000313" key="8">
    <source>
        <dbReference type="EMBL" id="KAK3766057.1"/>
    </source>
</evidence>
<feature type="transmembrane region" description="Helical" evidence="7">
    <location>
        <begin position="265"/>
        <end position="286"/>
    </location>
</feature>
<reference evidence="8" key="1">
    <citation type="journal article" date="2023" name="G3 (Bethesda)">
        <title>A reference genome for the long-term kleptoplast-retaining sea slug Elysia crispata morphotype clarki.</title>
        <authorList>
            <person name="Eastman K.E."/>
            <person name="Pendleton A.L."/>
            <person name="Shaikh M.A."/>
            <person name="Suttiyut T."/>
            <person name="Ogas R."/>
            <person name="Tomko P."/>
            <person name="Gavelis G."/>
            <person name="Widhalm J.R."/>
            <person name="Wisecaver J.H."/>
        </authorList>
    </citation>
    <scope>NUCLEOTIDE SEQUENCE</scope>
    <source>
        <strain evidence="8">ECLA1</strain>
    </source>
</reference>
<feature type="region of interest" description="Disordered" evidence="6">
    <location>
        <begin position="547"/>
        <end position="569"/>
    </location>
</feature>
<feature type="transmembrane region" description="Helical" evidence="7">
    <location>
        <begin position="464"/>
        <end position="490"/>
    </location>
</feature>
<dbReference type="PANTHER" id="PTHR11616">
    <property type="entry name" value="SODIUM/CHLORIDE DEPENDENT TRANSPORTER"/>
    <property type="match status" value="1"/>
</dbReference>
<comment type="subcellular location">
    <subcellularLocation>
        <location evidence="1">Membrane</location>
        <topology evidence="1">Multi-pass membrane protein</topology>
    </subcellularLocation>
</comment>
<feature type="compositionally biased region" description="Basic and acidic residues" evidence="6">
    <location>
        <begin position="656"/>
        <end position="668"/>
    </location>
</feature>